<evidence type="ECO:0000256" key="1">
    <source>
        <dbReference type="SAM" id="SignalP"/>
    </source>
</evidence>
<dbReference type="InterPro" id="IPR029058">
    <property type="entry name" value="AB_hydrolase_fold"/>
</dbReference>
<name>A0A239HP02_9ACTN</name>
<gene>
    <name evidence="2" type="ORF">SAMN05216276_101764</name>
</gene>
<accession>A0A239HP02</accession>
<dbReference type="AlphaFoldDB" id="A0A239HP02"/>
<dbReference type="Gene3D" id="3.40.50.1820">
    <property type="entry name" value="alpha/beta hydrolase"/>
    <property type="match status" value="1"/>
</dbReference>
<reference evidence="2 3" key="1">
    <citation type="submission" date="2017-06" db="EMBL/GenBank/DDBJ databases">
        <authorList>
            <person name="Kim H.J."/>
            <person name="Triplett B.A."/>
        </authorList>
    </citation>
    <scope>NUCLEOTIDE SEQUENCE [LARGE SCALE GENOMIC DNA]</scope>
    <source>
        <strain evidence="2 3">CGMCC 4.2132</strain>
    </source>
</reference>
<keyword evidence="1" id="KW-0732">Signal</keyword>
<dbReference type="EMBL" id="FZOD01000017">
    <property type="protein sequence ID" value="SNS83042.1"/>
    <property type="molecule type" value="Genomic_DNA"/>
</dbReference>
<evidence type="ECO:0000313" key="3">
    <source>
        <dbReference type="Proteomes" id="UP000198282"/>
    </source>
</evidence>
<keyword evidence="3" id="KW-1185">Reference proteome</keyword>
<dbReference type="SUPFAM" id="SSF53474">
    <property type="entry name" value="alpha/beta-Hydrolases"/>
    <property type="match status" value="1"/>
</dbReference>
<feature type="signal peptide" evidence="1">
    <location>
        <begin position="1"/>
        <end position="26"/>
    </location>
</feature>
<evidence type="ECO:0008006" key="4">
    <source>
        <dbReference type="Google" id="ProtNLM"/>
    </source>
</evidence>
<dbReference type="OrthoDB" id="7197847at2"/>
<proteinExistence type="predicted"/>
<sequence length="463" mass="50092">MRSLRLGVAILMVAAFSVVWSPPAVAAACAPPAPSETQPGYTVADPWCEYPSGTPFTALPGTTVHAGIERGAAYRIEVPSNWNGELVLHAHGYRGTDTTVYVDNSPLRAHLIARGYAWAASSYQTNGYDVGQGVKDSHALIALVRGVTGRSARRVYMTGFSMGGHVTAVAVEHYRRTFAGALPACGVLGDTELFDYFTDANVTAAALTGTRTDFPLSPTPEYQQTYADRVLGLLPELGSGFTRGIPPTLTKLGRTWSDAVERRSGGDRPGFDSAFAYWNAIGRAPLTQIPFLFGLYPGLTGGTSNIAEGNVVDNRRTVYQLDDRPGLTRAERELNRDVLRIAATDRPSRDLSGVPAVLGDPRIPVLSLHDIGDLFVPYSMEQIYADRTARNRQTGNFVSRAIRGVGHCDFTQGELTRAFDDLVTWVEKGRRAAGDQVHHTSKPDFGCRFTEVTRPAFVAPACP</sequence>
<evidence type="ECO:0000313" key="2">
    <source>
        <dbReference type="EMBL" id="SNS83042.1"/>
    </source>
</evidence>
<feature type="chain" id="PRO_5012737667" description="Prolyl oligopeptidase family protein" evidence="1">
    <location>
        <begin position="27"/>
        <end position="463"/>
    </location>
</feature>
<protein>
    <recommendedName>
        <fullName evidence="4">Prolyl oligopeptidase family protein</fullName>
    </recommendedName>
</protein>
<dbReference type="RefSeq" id="WP_089208613.1">
    <property type="nucleotide sequence ID" value="NZ_FZOD01000017.1"/>
</dbReference>
<organism evidence="2 3">
    <name type="scientific">Streptosporangium subroseum</name>
    <dbReference type="NCBI Taxonomy" id="106412"/>
    <lineage>
        <taxon>Bacteria</taxon>
        <taxon>Bacillati</taxon>
        <taxon>Actinomycetota</taxon>
        <taxon>Actinomycetes</taxon>
        <taxon>Streptosporangiales</taxon>
        <taxon>Streptosporangiaceae</taxon>
        <taxon>Streptosporangium</taxon>
    </lineage>
</organism>
<dbReference type="Proteomes" id="UP000198282">
    <property type="component" value="Unassembled WGS sequence"/>
</dbReference>
<dbReference type="PROSITE" id="PS51257">
    <property type="entry name" value="PROKAR_LIPOPROTEIN"/>
    <property type="match status" value="1"/>
</dbReference>